<dbReference type="RefSeq" id="WP_165496622.1">
    <property type="nucleotide sequence ID" value="NZ_CP066311.1"/>
</dbReference>
<name>A0A4R1NTI4_9GAMM</name>
<accession>A0A4R1NTI4</accession>
<organism evidence="2 3">
    <name type="scientific">Azotobacter chroococcum</name>
    <dbReference type="NCBI Taxonomy" id="353"/>
    <lineage>
        <taxon>Bacteria</taxon>
        <taxon>Pseudomonadati</taxon>
        <taxon>Pseudomonadota</taxon>
        <taxon>Gammaproteobacteria</taxon>
        <taxon>Pseudomonadales</taxon>
        <taxon>Pseudomonadaceae</taxon>
        <taxon>Azotobacter</taxon>
    </lineage>
</organism>
<dbReference type="EMBL" id="CP066311">
    <property type="protein sequence ID" value="QQE91283.1"/>
    <property type="molecule type" value="Genomic_DNA"/>
</dbReference>
<sequence>MKHHKSAQQAHPHIETVRRLHALCNAVRSTGTRGSKARIEFVQLAYRYGLVEEITTYACGISAMRTWASVLSIPVSRWAIPFPASSSVRQ</sequence>
<reference evidence="1 4" key="2">
    <citation type="submission" date="2020-12" db="EMBL/GenBank/DDBJ databases">
        <title>Genomic Analysis and Response surface optimization of nitrogen-fixing conditions for A. chroococcum strain HR1, Isolation from rhizosphere soil.</title>
        <authorList>
            <person name="Li J."/>
            <person name="Yang H."/>
            <person name="Liu H."/>
            <person name="Wang C."/>
            <person name="Tian Y."/>
            <person name="Lu X.Y."/>
        </authorList>
    </citation>
    <scope>NUCLEOTIDE SEQUENCE [LARGE SCALE GENOMIC DNA]</scope>
    <source>
        <strain evidence="1 4">HR1</strain>
        <plasmid evidence="1 4">unnamed1</plasmid>
    </source>
</reference>
<dbReference type="Proteomes" id="UP000596192">
    <property type="component" value="Plasmid unnamed1"/>
</dbReference>
<dbReference type="EMBL" id="SMMU01000072">
    <property type="protein sequence ID" value="TCL15272.1"/>
    <property type="molecule type" value="Genomic_DNA"/>
</dbReference>
<evidence type="ECO:0000313" key="4">
    <source>
        <dbReference type="Proteomes" id="UP000596192"/>
    </source>
</evidence>
<proteinExistence type="predicted"/>
<keyword evidence="1" id="KW-0614">Plasmid</keyword>
<evidence type="ECO:0000313" key="2">
    <source>
        <dbReference type="EMBL" id="TCL15272.1"/>
    </source>
</evidence>
<dbReference type="Proteomes" id="UP000295169">
    <property type="component" value="Unassembled WGS sequence"/>
</dbReference>
<geneLocation type="plasmid" evidence="1 4">
    <name>unnamed1</name>
</geneLocation>
<gene>
    <name evidence="2" type="ORF">EV691_17210</name>
    <name evidence="1" type="ORF">GKQ51_22770</name>
</gene>
<evidence type="ECO:0000313" key="3">
    <source>
        <dbReference type="Proteomes" id="UP000295169"/>
    </source>
</evidence>
<evidence type="ECO:0000313" key="1">
    <source>
        <dbReference type="EMBL" id="QQE91283.1"/>
    </source>
</evidence>
<protein>
    <submittedName>
        <fullName evidence="2">Uncharacterized protein</fullName>
    </submittedName>
</protein>
<dbReference type="AlphaFoldDB" id="A0A4R1NTI4"/>
<reference evidence="2 3" key="1">
    <citation type="submission" date="2019-03" db="EMBL/GenBank/DDBJ databases">
        <title>Genomic Encyclopedia of Type Strains, Phase IV (KMG-IV): sequencing the most valuable type-strain genomes for metagenomic binning, comparative biology and taxonomic classification.</title>
        <authorList>
            <person name="Goeker M."/>
        </authorList>
    </citation>
    <scope>NUCLEOTIDE SEQUENCE [LARGE SCALE GENOMIC DNA]</scope>
    <source>
        <strain evidence="2 3">DSM 2286</strain>
    </source>
</reference>